<dbReference type="Proteomes" id="UP000886858">
    <property type="component" value="Unassembled WGS sequence"/>
</dbReference>
<organism evidence="5 6">
    <name type="scientific">Candidatus Eisenbergiella merdipullorum</name>
    <dbReference type="NCBI Taxonomy" id="2838553"/>
    <lineage>
        <taxon>Bacteria</taxon>
        <taxon>Bacillati</taxon>
        <taxon>Bacillota</taxon>
        <taxon>Clostridia</taxon>
        <taxon>Lachnospirales</taxon>
        <taxon>Lachnospiraceae</taxon>
        <taxon>Eisenbergiella</taxon>
    </lineage>
</organism>
<sequence length="445" mass="51455">MAMTIKEKREICLSKFEEKRAETEKRTSADIEKYRKGRCRIQLKDQNGNPVVGKKIRVCQKTHDFKYGANIFMLDGFEKKEDNEAYREIFSRYFNLATIPFYWQGLEPEKGKPRYAADSVKVPRRPAPDLCLDYCQEKGIAGKLHCLFYESFLPDWLPKQDAAAMWKYYEKRFSEIAERYSGKLYEVEVINEMLCESGWKTQSVLCGERDIVERCFALASKYFTDDTLVINEANQIPLLAKQDYRNAYFMQLDMLLSHGTPIDKIGVQNHIFTGAAGPQEETIREAEGYFDPENIFRGLDVLAALGKPLEITEVTIPTLGDTPEDEELQAELLKEMYTIWFSIPSMRTIVYWNTVEGTAHATPNWNENNCRGGLFHRDFTPKKSGQMLKKLFDEVWHTELELVTDEHGIVDFRGFYGEYTLDLGTEMRSFGIHKDVDAGNEIIVP</sequence>
<dbReference type="PANTHER" id="PTHR31490">
    <property type="entry name" value="GLYCOSYL HYDROLASE"/>
    <property type="match status" value="1"/>
</dbReference>
<dbReference type="InterPro" id="IPR001000">
    <property type="entry name" value="GH10_dom"/>
</dbReference>
<reference evidence="5" key="2">
    <citation type="submission" date="2021-04" db="EMBL/GenBank/DDBJ databases">
        <authorList>
            <person name="Gilroy R."/>
        </authorList>
    </citation>
    <scope>NUCLEOTIDE SEQUENCE</scope>
    <source>
        <strain evidence="5">CHK179-7159</strain>
    </source>
</reference>
<dbReference type="Pfam" id="PF00331">
    <property type="entry name" value="Glyco_hydro_10"/>
    <property type="match status" value="1"/>
</dbReference>
<keyword evidence="2" id="KW-0119">Carbohydrate metabolism</keyword>
<comment type="caution">
    <text evidence="5">The sequence shown here is derived from an EMBL/GenBank/DDBJ whole genome shotgun (WGS) entry which is preliminary data.</text>
</comment>
<keyword evidence="1" id="KW-0378">Hydrolase</keyword>
<dbReference type="PANTHER" id="PTHR31490:SF1">
    <property type="entry name" value="ENDO-1,4-BETA-XYLANASE 1"/>
    <property type="match status" value="1"/>
</dbReference>
<dbReference type="PROSITE" id="PS51760">
    <property type="entry name" value="GH10_2"/>
    <property type="match status" value="1"/>
</dbReference>
<feature type="domain" description="GH10" evidence="4">
    <location>
        <begin position="68"/>
        <end position="391"/>
    </location>
</feature>
<dbReference type="GO" id="GO:0004553">
    <property type="term" value="F:hydrolase activity, hydrolyzing O-glycosyl compounds"/>
    <property type="evidence" value="ECO:0007669"/>
    <property type="project" value="InterPro"/>
</dbReference>
<gene>
    <name evidence="5" type="ORF">H9717_11105</name>
</gene>
<evidence type="ECO:0000313" key="5">
    <source>
        <dbReference type="EMBL" id="HJA93639.1"/>
    </source>
</evidence>
<keyword evidence="3" id="KW-0624">Polysaccharide degradation</keyword>
<dbReference type="SMART" id="SM00633">
    <property type="entry name" value="Glyco_10"/>
    <property type="match status" value="1"/>
</dbReference>
<evidence type="ECO:0000313" key="6">
    <source>
        <dbReference type="Proteomes" id="UP000886858"/>
    </source>
</evidence>
<evidence type="ECO:0000256" key="3">
    <source>
        <dbReference type="ARBA" id="ARBA00023326"/>
    </source>
</evidence>
<name>A0A9D2I877_9FIRM</name>
<accession>A0A9D2I877</accession>
<evidence type="ECO:0000256" key="2">
    <source>
        <dbReference type="ARBA" id="ARBA00023277"/>
    </source>
</evidence>
<proteinExistence type="predicted"/>
<protein>
    <submittedName>
        <fullName evidence="5">Endo-1,4-beta-xylanase</fullName>
    </submittedName>
</protein>
<dbReference type="GO" id="GO:0000272">
    <property type="term" value="P:polysaccharide catabolic process"/>
    <property type="evidence" value="ECO:0007669"/>
    <property type="project" value="UniProtKB-KW"/>
</dbReference>
<evidence type="ECO:0000256" key="1">
    <source>
        <dbReference type="ARBA" id="ARBA00022801"/>
    </source>
</evidence>
<dbReference type="InterPro" id="IPR017853">
    <property type="entry name" value="GH"/>
</dbReference>
<dbReference type="Gene3D" id="3.20.20.80">
    <property type="entry name" value="Glycosidases"/>
    <property type="match status" value="1"/>
</dbReference>
<reference evidence="5" key="1">
    <citation type="journal article" date="2021" name="PeerJ">
        <title>Extensive microbial diversity within the chicken gut microbiome revealed by metagenomics and culture.</title>
        <authorList>
            <person name="Gilroy R."/>
            <person name="Ravi A."/>
            <person name="Getino M."/>
            <person name="Pursley I."/>
            <person name="Horton D.L."/>
            <person name="Alikhan N.F."/>
            <person name="Baker D."/>
            <person name="Gharbi K."/>
            <person name="Hall N."/>
            <person name="Watson M."/>
            <person name="Adriaenssens E.M."/>
            <person name="Foster-Nyarko E."/>
            <person name="Jarju S."/>
            <person name="Secka A."/>
            <person name="Antonio M."/>
            <person name="Oren A."/>
            <person name="Chaudhuri R.R."/>
            <person name="La Ragione R."/>
            <person name="Hildebrand F."/>
            <person name="Pallen M.J."/>
        </authorList>
    </citation>
    <scope>NUCLEOTIDE SEQUENCE</scope>
    <source>
        <strain evidence="5">CHK179-7159</strain>
    </source>
</reference>
<dbReference type="AlphaFoldDB" id="A0A9D2I877"/>
<evidence type="ECO:0000259" key="4">
    <source>
        <dbReference type="PROSITE" id="PS51760"/>
    </source>
</evidence>
<dbReference type="EMBL" id="DWYY01000121">
    <property type="protein sequence ID" value="HJA93639.1"/>
    <property type="molecule type" value="Genomic_DNA"/>
</dbReference>
<dbReference type="InterPro" id="IPR044846">
    <property type="entry name" value="GH10"/>
</dbReference>
<dbReference type="SUPFAM" id="SSF51445">
    <property type="entry name" value="(Trans)glycosidases"/>
    <property type="match status" value="1"/>
</dbReference>